<proteinExistence type="predicted"/>
<gene>
    <name evidence="1" type="ORF">V202x_45850</name>
</gene>
<reference evidence="1 2" key="1">
    <citation type="submission" date="2019-03" db="EMBL/GenBank/DDBJ databases">
        <title>Deep-cultivation of Planctomycetes and their phenomic and genomic characterization uncovers novel biology.</title>
        <authorList>
            <person name="Wiegand S."/>
            <person name="Jogler M."/>
            <person name="Boedeker C."/>
            <person name="Pinto D."/>
            <person name="Vollmers J."/>
            <person name="Rivas-Marin E."/>
            <person name="Kohn T."/>
            <person name="Peeters S.H."/>
            <person name="Heuer A."/>
            <person name="Rast P."/>
            <person name="Oberbeckmann S."/>
            <person name="Bunk B."/>
            <person name="Jeske O."/>
            <person name="Meyerdierks A."/>
            <person name="Storesund J.E."/>
            <person name="Kallscheuer N."/>
            <person name="Luecker S."/>
            <person name="Lage O.M."/>
            <person name="Pohl T."/>
            <person name="Merkel B.J."/>
            <person name="Hornburger P."/>
            <person name="Mueller R.-W."/>
            <person name="Bruemmer F."/>
            <person name="Labrenz M."/>
            <person name="Spormann A.M."/>
            <person name="Op den Camp H."/>
            <person name="Overmann J."/>
            <person name="Amann R."/>
            <person name="Jetten M.S.M."/>
            <person name="Mascher T."/>
            <person name="Medema M.H."/>
            <person name="Devos D.P."/>
            <person name="Kaster A.-K."/>
            <person name="Ovreas L."/>
            <person name="Rohde M."/>
            <person name="Galperin M.Y."/>
            <person name="Jogler C."/>
        </authorList>
    </citation>
    <scope>NUCLEOTIDE SEQUENCE [LARGE SCALE GENOMIC DNA]</scope>
    <source>
        <strain evidence="1 2">V202</strain>
    </source>
</reference>
<name>A0A517X0Z5_9PLAN</name>
<organism evidence="1 2">
    <name type="scientific">Gimesia aquarii</name>
    <dbReference type="NCBI Taxonomy" id="2527964"/>
    <lineage>
        <taxon>Bacteria</taxon>
        <taxon>Pseudomonadati</taxon>
        <taxon>Planctomycetota</taxon>
        <taxon>Planctomycetia</taxon>
        <taxon>Planctomycetales</taxon>
        <taxon>Planctomycetaceae</taxon>
        <taxon>Gimesia</taxon>
    </lineage>
</organism>
<sequence length="72" mass="8373">MGCMYGSFSYSNSPLEFCIPLRFCEYLMNLLELVSKFINQKKNETFPGELCVNLEKKADSSQHADEVDQRRQ</sequence>
<dbReference type="EMBL" id="CP037422">
    <property type="protein sequence ID" value="QDU11169.1"/>
    <property type="molecule type" value="Genomic_DNA"/>
</dbReference>
<keyword evidence="2" id="KW-1185">Reference proteome</keyword>
<evidence type="ECO:0000313" key="2">
    <source>
        <dbReference type="Proteomes" id="UP000318384"/>
    </source>
</evidence>
<dbReference type="AlphaFoldDB" id="A0A517X0Z5"/>
<evidence type="ECO:0000313" key="1">
    <source>
        <dbReference type="EMBL" id="QDU11169.1"/>
    </source>
</evidence>
<dbReference type="Proteomes" id="UP000318384">
    <property type="component" value="Chromosome"/>
</dbReference>
<accession>A0A517X0Z5</accession>
<protein>
    <submittedName>
        <fullName evidence="1">Uncharacterized protein</fullName>
    </submittedName>
</protein>